<protein>
    <submittedName>
        <fullName evidence="1">Uncharacterized protein</fullName>
    </submittedName>
</protein>
<dbReference type="VEuPathDB" id="FungiDB:VP01_7154g1"/>
<proteinExistence type="predicted"/>
<dbReference type="EMBL" id="LAVV01012555">
    <property type="protein sequence ID" value="KNZ46576.1"/>
    <property type="molecule type" value="Genomic_DNA"/>
</dbReference>
<sequence length="253" mass="28239">SGFVSSNLIKNYAMDQINATILKTTIEAIPVLNEENFSSWRTRITALFKLGCLKDSMINGEPALEDEDNSILSTLSTPKMKMTLKVSGKRSSNNSFPRSHLTKLGCTMHSPTSPLMPATLRSLSLKLGAVLSNSRIHLPASFDNIKQAITHSQKGDDIKPSKLFDHLEIHLNELKVSSTKNGSTGATMFTKEDTRCINGAHNPFAPNKKDRCWQLHPHLRTEHFKKNDEKNAPPLMWSPTKAFSLLWTKPKSE</sequence>
<evidence type="ECO:0000313" key="1">
    <source>
        <dbReference type="EMBL" id="KNZ46576.1"/>
    </source>
</evidence>
<accession>A0A0L6UDI0</accession>
<feature type="non-terminal residue" evidence="1">
    <location>
        <position position="1"/>
    </location>
</feature>
<dbReference type="AlphaFoldDB" id="A0A0L6UDI0"/>
<organism evidence="1 2">
    <name type="scientific">Puccinia sorghi</name>
    <dbReference type="NCBI Taxonomy" id="27349"/>
    <lineage>
        <taxon>Eukaryota</taxon>
        <taxon>Fungi</taxon>
        <taxon>Dikarya</taxon>
        <taxon>Basidiomycota</taxon>
        <taxon>Pucciniomycotina</taxon>
        <taxon>Pucciniomycetes</taxon>
        <taxon>Pucciniales</taxon>
        <taxon>Pucciniaceae</taxon>
        <taxon>Puccinia</taxon>
    </lineage>
</organism>
<gene>
    <name evidence="1" type="ORF">VP01_7154g1</name>
</gene>
<dbReference type="OrthoDB" id="2847449at2759"/>
<keyword evidence="2" id="KW-1185">Reference proteome</keyword>
<dbReference type="Proteomes" id="UP000037035">
    <property type="component" value="Unassembled WGS sequence"/>
</dbReference>
<reference evidence="1 2" key="1">
    <citation type="submission" date="2015-08" db="EMBL/GenBank/DDBJ databases">
        <title>Next Generation Sequencing and Analysis of the Genome of Puccinia sorghi L Schw, the Causal Agent of Maize Common Rust.</title>
        <authorList>
            <person name="Rochi L."/>
            <person name="Burguener G."/>
            <person name="Darino M."/>
            <person name="Turjanski A."/>
            <person name="Kreff E."/>
            <person name="Dieguez M.J."/>
            <person name="Sacco F."/>
        </authorList>
    </citation>
    <scope>NUCLEOTIDE SEQUENCE [LARGE SCALE GENOMIC DNA]</scope>
    <source>
        <strain evidence="1 2">RO10H11247</strain>
    </source>
</reference>
<name>A0A0L6UDI0_9BASI</name>
<evidence type="ECO:0000313" key="2">
    <source>
        <dbReference type="Proteomes" id="UP000037035"/>
    </source>
</evidence>
<comment type="caution">
    <text evidence="1">The sequence shown here is derived from an EMBL/GenBank/DDBJ whole genome shotgun (WGS) entry which is preliminary data.</text>
</comment>